<name>A0A1H5Z607_9FLAO</name>
<dbReference type="AlphaFoldDB" id="A0A1H5Z607"/>
<dbReference type="OrthoDB" id="1408849at2"/>
<evidence type="ECO:0000313" key="2">
    <source>
        <dbReference type="Proteomes" id="UP000236737"/>
    </source>
</evidence>
<dbReference type="RefSeq" id="WP_104000332.1">
    <property type="nucleotide sequence ID" value="NZ_FNVP01000009.1"/>
</dbReference>
<sequence length="319" mass="35488">MSIISTDIVTAFGARYINEGQNMDSLKEQIRQPSVTPSYAVPIITENDVYRSSNASLGEIVQGFQKAFTAKGDLTFTPNEIVLRNAKIDISLYPDDVKGKWLGFLASLDKTARAEWPIVRYMLEKHVVPQIPHDMETKAYWGGSYVAPTAGTPGTTAGTLDGLKKQIDAGLLAGSMNAIALAALPTPTTMFESIEEFTDDIFAHNPVLESVKMRVYVEPKFLKNYFRDKRNTHGNDVNYVAGQNTVDFSPNIELVALPSMAGSGYIWATPVENYVHLRKQNGMKDPKVEEAKREVALMLDWYEGIGFDYNQLVYAFKPV</sequence>
<protein>
    <recommendedName>
        <fullName evidence="3">Phage major capsid protein E</fullName>
    </recommendedName>
</protein>
<dbReference type="EMBL" id="FNVP01000009">
    <property type="protein sequence ID" value="SEG31574.1"/>
    <property type="molecule type" value="Genomic_DNA"/>
</dbReference>
<evidence type="ECO:0008006" key="3">
    <source>
        <dbReference type="Google" id="ProtNLM"/>
    </source>
</evidence>
<dbReference type="Proteomes" id="UP000236737">
    <property type="component" value="Unassembled WGS sequence"/>
</dbReference>
<evidence type="ECO:0000313" key="1">
    <source>
        <dbReference type="EMBL" id="SEG31574.1"/>
    </source>
</evidence>
<organism evidence="1 2">
    <name type="scientific">Flavobacterium urumqiense</name>
    <dbReference type="NCBI Taxonomy" id="935224"/>
    <lineage>
        <taxon>Bacteria</taxon>
        <taxon>Pseudomonadati</taxon>
        <taxon>Bacteroidota</taxon>
        <taxon>Flavobacteriia</taxon>
        <taxon>Flavobacteriales</taxon>
        <taxon>Flavobacteriaceae</taxon>
        <taxon>Flavobacterium</taxon>
    </lineage>
</organism>
<accession>A0A1H5Z607</accession>
<reference evidence="2" key="1">
    <citation type="submission" date="2016-10" db="EMBL/GenBank/DDBJ databases">
        <authorList>
            <person name="Varghese N."/>
            <person name="Submissions S."/>
        </authorList>
    </citation>
    <scope>NUCLEOTIDE SEQUENCE [LARGE SCALE GENOMIC DNA]</scope>
    <source>
        <strain evidence="2">CGMCC 1.9230</strain>
    </source>
</reference>
<proteinExistence type="predicted"/>
<keyword evidence="2" id="KW-1185">Reference proteome</keyword>
<gene>
    <name evidence="1" type="ORF">SAMN04488130_109114</name>
</gene>